<evidence type="ECO:0000313" key="4">
    <source>
        <dbReference type="Proteomes" id="UP000291084"/>
    </source>
</evidence>
<comment type="similarity">
    <text evidence="1">Belongs to the PP2C family.</text>
</comment>
<dbReference type="GO" id="GO:0004722">
    <property type="term" value="F:protein serine/threonine phosphatase activity"/>
    <property type="evidence" value="ECO:0007669"/>
    <property type="project" value="UniProtKB-EC"/>
</dbReference>
<comment type="cofactor">
    <cofactor evidence="1">
        <name>Mn(2+)</name>
        <dbReference type="ChEBI" id="CHEBI:29035"/>
    </cofactor>
</comment>
<dbReference type="InterPro" id="IPR001932">
    <property type="entry name" value="PPM-type_phosphatase-like_dom"/>
</dbReference>
<dbReference type="PROSITE" id="PS51746">
    <property type="entry name" value="PPM_2"/>
    <property type="match status" value="1"/>
</dbReference>
<protein>
    <recommendedName>
        <fullName evidence="1">Protein phosphatase</fullName>
        <ecNumber evidence="1">3.1.3.16</ecNumber>
    </recommendedName>
</protein>
<reference evidence="3 4" key="1">
    <citation type="journal article" date="2015" name="Sci. Rep.">
        <title>The power of single molecule real-time sequencing technology in the de novo assembly of a eukaryotic genome.</title>
        <authorList>
            <person name="Sakai H."/>
            <person name="Naito K."/>
            <person name="Ogiso-Tanaka E."/>
            <person name="Takahashi Y."/>
            <person name="Iseki K."/>
            <person name="Muto C."/>
            <person name="Satou K."/>
            <person name="Teruya K."/>
            <person name="Shiroma A."/>
            <person name="Shimoji M."/>
            <person name="Hirano T."/>
            <person name="Itoh T."/>
            <person name="Kaga A."/>
            <person name="Tomooka N."/>
        </authorList>
    </citation>
    <scope>NUCLEOTIDE SEQUENCE [LARGE SCALE GENOMIC DNA]</scope>
    <source>
        <strain evidence="4">cv. Shumari</strain>
    </source>
</reference>
<keyword evidence="1" id="KW-0464">Manganese</keyword>
<evidence type="ECO:0000259" key="2">
    <source>
        <dbReference type="PROSITE" id="PS51746"/>
    </source>
</evidence>
<dbReference type="EMBL" id="AP015038">
    <property type="protein sequence ID" value="BAT88286.1"/>
    <property type="molecule type" value="Genomic_DNA"/>
</dbReference>
<dbReference type="GO" id="GO:0046872">
    <property type="term" value="F:metal ion binding"/>
    <property type="evidence" value="ECO:0007669"/>
    <property type="project" value="UniProtKB-UniRule"/>
</dbReference>
<keyword evidence="1" id="KW-0460">Magnesium</keyword>
<comment type="catalytic activity">
    <reaction evidence="1">
        <text>O-phospho-L-seryl-[protein] + H2O = L-seryl-[protein] + phosphate</text>
        <dbReference type="Rhea" id="RHEA:20629"/>
        <dbReference type="Rhea" id="RHEA-COMP:9863"/>
        <dbReference type="Rhea" id="RHEA-COMP:11604"/>
        <dbReference type="ChEBI" id="CHEBI:15377"/>
        <dbReference type="ChEBI" id="CHEBI:29999"/>
        <dbReference type="ChEBI" id="CHEBI:43474"/>
        <dbReference type="ChEBI" id="CHEBI:83421"/>
        <dbReference type="EC" id="3.1.3.16"/>
    </reaction>
</comment>
<organism evidence="3 4">
    <name type="scientific">Vigna angularis var. angularis</name>
    <dbReference type="NCBI Taxonomy" id="157739"/>
    <lineage>
        <taxon>Eukaryota</taxon>
        <taxon>Viridiplantae</taxon>
        <taxon>Streptophyta</taxon>
        <taxon>Embryophyta</taxon>
        <taxon>Tracheophyta</taxon>
        <taxon>Spermatophyta</taxon>
        <taxon>Magnoliopsida</taxon>
        <taxon>eudicotyledons</taxon>
        <taxon>Gunneridae</taxon>
        <taxon>Pentapetalae</taxon>
        <taxon>rosids</taxon>
        <taxon>fabids</taxon>
        <taxon>Fabales</taxon>
        <taxon>Fabaceae</taxon>
        <taxon>Papilionoideae</taxon>
        <taxon>50 kb inversion clade</taxon>
        <taxon>NPAAA clade</taxon>
        <taxon>indigoferoid/millettioid clade</taxon>
        <taxon>Phaseoleae</taxon>
        <taxon>Vigna</taxon>
    </lineage>
</organism>
<sequence>MCDGERVLRLKRETMAIPMLRAAMISHSQSQQLIHSLSAINETAKRRKRVVFSSSFSELNPLIRSEVSFCVGTCLIPHPKKVNTGGEDAFFVSNYNGGVIAVADGVSGWAEEDVDPSLFPRELLANASNFIEDEEVNYDPQILIRKAHAATSSTGSATVIVAMLEKNGTLRIANVGDCGLKLIRNGHVVFSISPQEHYFDCPFQLSSERAGQTYLDAAVCNVELMEGDTIVMGSDGLFDNVFDHEIVQTIVKYKDVAETAKSLANLASSHALDSNFDSPYSLEARSRGFKPPLWKKILGMKLTGGKLDDITVIVGQVVSS</sequence>
<dbReference type="InterPro" id="IPR039123">
    <property type="entry name" value="PPTC7"/>
</dbReference>
<accession>A0A0S3S669</accession>
<comment type="catalytic activity">
    <reaction evidence="1">
        <text>O-phospho-L-threonyl-[protein] + H2O = L-threonyl-[protein] + phosphate</text>
        <dbReference type="Rhea" id="RHEA:47004"/>
        <dbReference type="Rhea" id="RHEA-COMP:11060"/>
        <dbReference type="Rhea" id="RHEA-COMP:11605"/>
        <dbReference type="ChEBI" id="CHEBI:15377"/>
        <dbReference type="ChEBI" id="CHEBI:30013"/>
        <dbReference type="ChEBI" id="CHEBI:43474"/>
        <dbReference type="ChEBI" id="CHEBI:61977"/>
        <dbReference type="EC" id="3.1.3.16"/>
    </reaction>
</comment>
<keyword evidence="1" id="KW-0904">Protein phosphatase</keyword>
<dbReference type="OrthoDB" id="60843at2759"/>
<dbReference type="PANTHER" id="PTHR12320:SF60">
    <property type="entry name" value="PROTEIN PHOSPHATASE 2C 26-RELATED"/>
    <property type="match status" value="1"/>
</dbReference>
<dbReference type="SMART" id="SM00332">
    <property type="entry name" value="PP2Cc"/>
    <property type="match status" value="1"/>
</dbReference>
<evidence type="ECO:0000313" key="3">
    <source>
        <dbReference type="EMBL" id="BAT88286.1"/>
    </source>
</evidence>
<evidence type="ECO:0000256" key="1">
    <source>
        <dbReference type="RuleBase" id="RU366020"/>
    </source>
</evidence>
<dbReference type="EC" id="3.1.3.16" evidence="1"/>
<keyword evidence="1" id="KW-0479">Metal-binding</keyword>
<dbReference type="GO" id="GO:0009507">
    <property type="term" value="C:chloroplast"/>
    <property type="evidence" value="ECO:0007669"/>
    <property type="project" value="TreeGrafter"/>
</dbReference>
<proteinExistence type="inferred from homology"/>
<keyword evidence="1" id="KW-0378">Hydrolase</keyword>
<keyword evidence="4" id="KW-1185">Reference proteome</keyword>
<dbReference type="PANTHER" id="PTHR12320">
    <property type="entry name" value="PROTEIN PHOSPHATASE 2C"/>
    <property type="match status" value="1"/>
</dbReference>
<dbReference type="Proteomes" id="UP000291084">
    <property type="component" value="Chromosome 5"/>
</dbReference>
<dbReference type="AlphaFoldDB" id="A0A0S3S669"/>
<dbReference type="Gene3D" id="3.60.40.10">
    <property type="entry name" value="PPM-type phosphatase domain"/>
    <property type="match status" value="1"/>
</dbReference>
<dbReference type="SUPFAM" id="SSF81606">
    <property type="entry name" value="PP2C-like"/>
    <property type="match status" value="1"/>
</dbReference>
<comment type="cofactor">
    <cofactor evidence="1">
        <name>Mg(2+)</name>
        <dbReference type="ChEBI" id="CHEBI:18420"/>
    </cofactor>
</comment>
<feature type="domain" description="PPM-type phosphatase" evidence="2">
    <location>
        <begin position="73"/>
        <end position="317"/>
    </location>
</feature>
<dbReference type="InterPro" id="IPR036457">
    <property type="entry name" value="PPM-type-like_dom_sf"/>
</dbReference>
<name>A0A0S3S669_PHAAN</name>
<dbReference type="SMART" id="SM00331">
    <property type="entry name" value="PP2C_SIG"/>
    <property type="match status" value="1"/>
</dbReference>
<gene>
    <name evidence="3" type="primary">Vigan.05G174400</name>
    <name evidence="3" type="ORF">VIGAN_05174400</name>
</gene>